<organism evidence="1 2">
    <name type="scientific">Commensalibacter melissae</name>
    <dbReference type="NCBI Taxonomy" id="2070537"/>
    <lineage>
        <taxon>Bacteria</taxon>
        <taxon>Pseudomonadati</taxon>
        <taxon>Pseudomonadota</taxon>
        <taxon>Alphaproteobacteria</taxon>
        <taxon>Acetobacterales</taxon>
        <taxon>Acetobacteraceae</taxon>
    </lineage>
</organism>
<dbReference type="OrthoDB" id="571745at2"/>
<sequence>MVDNRYISIIENIFFKKYVEGCEQVFFNREDIIKMSESLKIALPKNIGDIIYSFKYRTDLPLSIAQKARPGREWVIKNIGRGRYVFQEVNYSRILPDPMLSTIKILDSTPAIVTEYALNDEQALLTRVRYNRLIDIFTGVVCYSLQNHLRTTVPNIGQIETDEIYVGVDKLGRQFIFPVQAKGGRDLLNVVQIEQDFALCYSKYPQLICRPIATQFMSYDRIAIFEFILANNMVQKLNEKHYLLVKSGDISKEELNNYNSF</sequence>
<proteinExistence type="predicted"/>
<dbReference type="REBASE" id="292356">
    <property type="entry name" value="Csp284ORF8670P"/>
</dbReference>
<dbReference type="GO" id="GO:0004519">
    <property type="term" value="F:endonuclease activity"/>
    <property type="evidence" value="ECO:0007669"/>
    <property type="project" value="UniProtKB-KW"/>
</dbReference>
<dbReference type="Proteomes" id="UP000247565">
    <property type="component" value="Unassembled WGS sequence"/>
</dbReference>
<protein>
    <submittedName>
        <fullName evidence="1">Endonuclease</fullName>
    </submittedName>
</protein>
<name>A0A318NAV6_9PROT</name>
<dbReference type="RefSeq" id="WP_110439622.1">
    <property type="nucleotide sequence ID" value="NZ_QGLT01000008.1"/>
</dbReference>
<dbReference type="AlphaFoldDB" id="A0A318NAV6"/>
<keyword evidence="1" id="KW-0540">Nuclease</keyword>
<dbReference type="EMBL" id="QGLT01000008">
    <property type="protein sequence ID" value="PXY98670.1"/>
    <property type="molecule type" value="Genomic_DNA"/>
</dbReference>
<keyword evidence="1" id="KW-0378">Hydrolase</keyword>
<keyword evidence="1" id="KW-0255">Endonuclease</keyword>
<reference evidence="1 2" key="1">
    <citation type="submission" date="2018-05" db="EMBL/GenBank/DDBJ databases">
        <title>Reference genomes for bee gut microbiota database.</title>
        <authorList>
            <person name="Ellegaard K.M."/>
        </authorList>
    </citation>
    <scope>NUCLEOTIDE SEQUENCE [LARGE SCALE GENOMIC DNA]</scope>
    <source>
        <strain evidence="1 2">ESL0284</strain>
    </source>
</reference>
<keyword evidence="2" id="KW-1185">Reference proteome</keyword>
<evidence type="ECO:0000313" key="2">
    <source>
        <dbReference type="Proteomes" id="UP000247565"/>
    </source>
</evidence>
<accession>A0A318NAV6</accession>
<gene>
    <name evidence="1" type="ORF">DK869_08675</name>
</gene>
<evidence type="ECO:0000313" key="1">
    <source>
        <dbReference type="EMBL" id="PXY98670.1"/>
    </source>
</evidence>
<comment type="caution">
    <text evidence="1">The sequence shown here is derived from an EMBL/GenBank/DDBJ whole genome shotgun (WGS) entry which is preliminary data.</text>
</comment>